<evidence type="ECO:0000313" key="3">
    <source>
        <dbReference type="Proteomes" id="UP000529710"/>
    </source>
</evidence>
<accession>A0A7Y0EV08</accession>
<proteinExistence type="predicted"/>
<dbReference type="AlphaFoldDB" id="A0A7Y0EV08"/>
<evidence type="ECO:0000313" key="2">
    <source>
        <dbReference type="EMBL" id="NMM96935.1"/>
    </source>
</evidence>
<evidence type="ECO:0000256" key="1">
    <source>
        <dbReference type="SAM" id="MobiDB-lite"/>
    </source>
</evidence>
<keyword evidence="3" id="KW-1185">Reference proteome</keyword>
<dbReference type="EMBL" id="JAAIIF010000018">
    <property type="protein sequence ID" value="NMM96935.1"/>
    <property type="molecule type" value="Genomic_DNA"/>
</dbReference>
<sequence length="177" mass="19509">MVSAIAESCRLPVCLASPNADDSRGMQLLENNHHGKNQSSFIYSHAHGRTAWPDADDTRMMPHRTSANMTKPSSHPHTATHTTAQRGQMRTIPMPSHTKNSQTGRNPNLIHISPRWALACVARCGWYLKGAADSGCRYSRTWLSSAYCHACSDSAGPYEDLIRIPPRMQAISVARQG</sequence>
<reference evidence="2 3" key="1">
    <citation type="submission" date="2020-02" db="EMBL/GenBank/DDBJ databases">
        <title>Characterization of phylogenetic diversity of novel bifidobacterial species isolated in Czech ZOOs.</title>
        <authorList>
            <person name="Lugli G.A."/>
            <person name="Vera N.B."/>
            <person name="Ventura M."/>
        </authorList>
    </citation>
    <scope>NUCLEOTIDE SEQUENCE [LARGE SCALE GENOMIC DNA]</scope>
    <source>
        <strain evidence="2 3">DSM 109960</strain>
    </source>
</reference>
<feature type="compositionally biased region" description="Low complexity" evidence="1">
    <location>
        <begin position="72"/>
        <end position="84"/>
    </location>
</feature>
<organism evidence="2 3">
    <name type="scientific">Bifidobacterium erythrocebi</name>
    <dbReference type="NCBI Taxonomy" id="2675325"/>
    <lineage>
        <taxon>Bacteria</taxon>
        <taxon>Bacillati</taxon>
        <taxon>Actinomycetota</taxon>
        <taxon>Actinomycetes</taxon>
        <taxon>Bifidobacteriales</taxon>
        <taxon>Bifidobacteriaceae</taxon>
        <taxon>Bifidobacterium</taxon>
    </lineage>
</organism>
<gene>
    <name evidence="2" type="ORF">G1C98_1673</name>
</gene>
<name>A0A7Y0EV08_9BIFI</name>
<feature type="region of interest" description="Disordered" evidence="1">
    <location>
        <begin position="66"/>
        <end position="85"/>
    </location>
</feature>
<comment type="caution">
    <text evidence="2">The sequence shown here is derived from an EMBL/GenBank/DDBJ whole genome shotgun (WGS) entry which is preliminary data.</text>
</comment>
<dbReference type="Proteomes" id="UP000529710">
    <property type="component" value="Unassembled WGS sequence"/>
</dbReference>
<protein>
    <submittedName>
        <fullName evidence="2">Uncharacterized protein</fullName>
    </submittedName>
</protein>